<dbReference type="InterPro" id="IPR044880">
    <property type="entry name" value="NCX_ion-bd_dom_sf"/>
</dbReference>
<feature type="transmembrane region" description="Helical" evidence="5">
    <location>
        <begin position="298"/>
        <end position="315"/>
    </location>
</feature>
<dbReference type="RefSeq" id="WP_093744164.1">
    <property type="nucleotide sequence ID" value="NZ_FNBP01000019.1"/>
</dbReference>
<accession>A0A1G7Z5X3</accession>
<feature type="transmembrane region" description="Helical" evidence="5">
    <location>
        <begin position="78"/>
        <end position="98"/>
    </location>
</feature>
<reference evidence="8" key="1">
    <citation type="submission" date="2016-10" db="EMBL/GenBank/DDBJ databases">
        <authorList>
            <person name="Varghese N."/>
            <person name="Submissions S."/>
        </authorList>
    </citation>
    <scope>NUCLEOTIDE SEQUENCE [LARGE SCALE GENOMIC DNA]</scope>
    <source>
        <strain evidence="8">DSM 16477</strain>
    </source>
</reference>
<comment type="subcellular location">
    <subcellularLocation>
        <location evidence="1">Membrane</location>
        <topology evidence="1">Multi-pass membrane protein</topology>
    </subcellularLocation>
</comment>
<feature type="transmembrane region" description="Helical" evidence="5">
    <location>
        <begin position="239"/>
        <end position="264"/>
    </location>
</feature>
<evidence type="ECO:0000256" key="2">
    <source>
        <dbReference type="ARBA" id="ARBA00022692"/>
    </source>
</evidence>
<feature type="transmembrane region" description="Helical" evidence="5">
    <location>
        <begin position="39"/>
        <end position="58"/>
    </location>
</feature>
<feature type="transmembrane region" description="Helical" evidence="5">
    <location>
        <begin position="173"/>
        <end position="193"/>
    </location>
</feature>
<dbReference type="Pfam" id="PF01699">
    <property type="entry name" value="Na_Ca_ex"/>
    <property type="match status" value="2"/>
</dbReference>
<feature type="transmembrane region" description="Helical" evidence="5">
    <location>
        <begin position="270"/>
        <end position="291"/>
    </location>
</feature>
<dbReference type="GO" id="GO:0005262">
    <property type="term" value="F:calcium channel activity"/>
    <property type="evidence" value="ECO:0007669"/>
    <property type="project" value="TreeGrafter"/>
</dbReference>
<dbReference type="Proteomes" id="UP000199399">
    <property type="component" value="Unassembled WGS sequence"/>
</dbReference>
<evidence type="ECO:0000256" key="3">
    <source>
        <dbReference type="ARBA" id="ARBA00022989"/>
    </source>
</evidence>
<evidence type="ECO:0000259" key="6">
    <source>
        <dbReference type="Pfam" id="PF01699"/>
    </source>
</evidence>
<dbReference type="AlphaFoldDB" id="A0A1G7Z5X3"/>
<dbReference type="NCBIfam" id="TIGR00367">
    <property type="entry name" value="calcium/sodium antiporter"/>
    <property type="match status" value="1"/>
</dbReference>
<dbReference type="STRING" id="218672.SAMN04489759_11913"/>
<protein>
    <submittedName>
        <fullName evidence="7">Cation:H+ antiporter</fullName>
    </submittedName>
</protein>
<evidence type="ECO:0000256" key="1">
    <source>
        <dbReference type="ARBA" id="ARBA00004141"/>
    </source>
</evidence>
<dbReference type="EMBL" id="FNBP01000019">
    <property type="protein sequence ID" value="SDH04017.1"/>
    <property type="molecule type" value="Genomic_DNA"/>
</dbReference>
<keyword evidence="4 5" id="KW-0472">Membrane</keyword>
<dbReference type="GO" id="GO:0006874">
    <property type="term" value="P:intracellular calcium ion homeostasis"/>
    <property type="evidence" value="ECO:0007669"/>
    <property type="project" value="TreeGrafter"/>
</dbReference>
<keyword evidence="8" id="KW-1185">Reference proteome</keyword>
<dbReference type="Gene3D" id="1.20.1420.30">
    <property type="entry name" value="NCX, central ion-binding region"/>
    <property type="match status" value="2"/>
</dbReference>
<evidence type="ECO:0000313" key="7">
    <source>
        <dbReference type="EMBL" id="SDH04017.1"/>
    </source>
</evidence>
<proteinExistence type="predicted"/>
<organism evidence="7 8">
    <name type="scientific">Sulfitobacter delicatus</name>
    <dbReference type="NCBI Taxonomy" id="218672"/>
    <lineage>
        <taxon>Bacteria</taxon>
        <taxon>Pseudomonadati</taxon>
        <taxon>Pseudomonadota</taxon>
        <taxon>Alphaproteobacteria</taxon>
        <taxon>Rhodobacterales</taxon>
        <taxon>Roseobacteraceae</taxon>
        <taxon>Sulfitobacter</taxon>
    </lineage>
</organism>
<keyword evidence="3 5" id="KW-1133">Transmembrane helix</keyword>
<dbReference type="InterPro" id="IPR004837">
    <property type="entry name" value="NaCa_Exmemb"/>
</dbReference>
<dbReference type="GO" id="GO:0008273">
    <property type="term" value="F:calcium, potassium:sodium antiporter activity"/>
    <property type="evidence" value="ECO:0007669"/>
    <property type="project" value="TreeGrafter"/>
</dbReference>
<feature type="domain" description="Sodium/calcium exchanger membrane region" evidence="6">
    <location>
        <begin position="5"/>
        <end position="144"/>
    </location>
</feature>
<dbReference type="OrthoDB" id="9794225at2"/>
<feature type="transmembrane region" description="Helical" evidence="5">
    <location>
        <begin position="6"/>
        <end position="27"/>
    </location>
</feature>
<gene>
    <name evidence="7" type="ORF">SAMN04489759_11913</name>
</gene>
<sequence>MGIDLIYIAAGLVLLFAGGEGLVRGSVAIAERAGLSKMVIGLTIVGFGTSAPELLVSLKAAFSGSPEIALGNVVGSNIANILLIIGAGALIMPIAGWDRSAVREALVAALVAFALYGLLKGAFLDRLEGALLLAVLAVYLGATFWMEKRSRDTQMFEHETEGFEGPGITRTSVAAIFVVGGILALVVGANLLVSGAGSIAKAFGVSDAVIGLSLVAIGTSLPELATSISAALKKQSDVVIGNVIGSNIFNVLAILGITSAIVPIEVSERFQGFDMVFMLLLSCGLAVILFAVKRIGRVAGFLFIAGYAVYIGYLFQSGAIS</sequence>
<keyword evidence="2 5" id="KW-0812">Transmembrane</keyword>
<dbReference type="InterPro" id="IPR004481">
    <property type="entry name" value="K/Na/Ca-exchanger"/>
</dbReference>
<feature type="transmembrane region" description="Helical" evidence="5">
    <location>
        <begin position="129"/>
        <end position="146"/>
    </location>
</feature>
<dbReference type="GO" id="GO:0005886">
    <property type="term" value="C:plasma membrane"/>
    <property type="evidence" value="ECO:0007669"/>
    <property type="project" value="TreeGrafter"/>
</dbReference>
<feature type="domain" description="Sodium/calcium exchanger membrane region" evidence="6">
    <location>
        <begin position="175"/>
        <end position="315"/>
    </location>
</feature>
<evidence type="ECO:0000256" key="5">
    <source>
        <dbReference type="SAM" id="Phobius"/>
    </source>
</evidence>
<name>A0A1G7Z5X3_9RHOB</name>
<evidence type="ECO:0000313" key="8">
    <source>
        <dbReference type="Proteomes" id="UP000199399"/>
    </source>
</evidence>
<dbReference type="PANTHER" id="PTHR10846">
    <property type="entry name" value="SODIUM/POTASSIUM/CALCIUM EXCHANGER"/>
    <property type="match status" value="1"/>
</dbReference>
<evidence type="ECO:0000256" key="4">
    <source>
        <dbReference type="ARBA" id="ARBA00023136"/>
    </source>
</evidence>
<feature type="transmembrane region" description="Helical" evidence="5">
    <location>
        <begin position="105"/>
        <end position="123"/>
    </location>
</feature>
<dbReference type="PANTHER" id="PTHR10846:SF8">
    <property type="entry name" value="INNER MEMBRANE PROTEIN YRBG"/>
    <property type="match status" value="1"/>
</dbReference>